<dbReference type="Pfam" id="PF25227">
    <property type="entry name" value="DUF7845"/>
    <property type="match status" value="1"/>
</dbReference>
<gene>
    <name evidence="2" type="ORF">SAMN04487967_1697</name>
</gene>
<reference evidence="3" key="1">
    <citation type="submission" date="2016-10" db="EMBL/GenBank/DDBJ databases">
        <authorList>
            <person name="Varghese N."/>
            <person name="Submissions S."/>
        </authorList>
    </citation>
    <scope>NUCLEOTIDE SEQUENCE [LARGE SCALE GENOMIC DNA]</scope>
    <source>
        <strain evidence="3">CGMCC 1.8981</strain>
    </source>
</reference>
<name>A0A1H6FV34_9EURY</name>
<dbReference type="RefSeq" id="WP_175459713.1">
    <property type="nucleotide sequence ID" value="NZ_FNWL01000002.1"/>
</dbReference>
<dbReference type="Proteomes" id="UP000199112">
    <property type="component" value="Unassembled WGS sequence"/>
</dbReference>
<feature type="domain" description="DUF7845" evidence="1">
    <location>
        <begin position="7"/>
        <end position="324"/>
    </location>
</feature>
<protein>
    <submittedName>
        <fullName evidence="2">Predicted transcriptional regulator</fullName>
    </submittedName>
</protein>
<accession>A0A1H6FV34</accession>
<dbReference type="OrthoDB" id="316855at2157"/>
<dbReference type="AlphaFoldDB" id="A0A1H6FV34"/>
<evidence type="ECO:0000259" key="1">
    <source>
        <dbReference type="Pfam" id="PF25227"/>
    </source>
</evidence>
<keyword evidence="3" id="KW-1185">Reference proteome</keyword>
<evidence type="ECO:0000313" key="3">
    <source>
        <dbReference type="Proteomes" id="UP000199112"/>
    </source>
</evidence>
<dbReference type="InterPro" id="IPR057167">
    <property type="entry name" value="DUF7845"/>
</dbReference>
<dbReference type="EMBL" id="FNWL01000002">
    <property type="protein sequence ID" value="SEH14637.1"/>
    <property type="molecule type" value="Genomic_DNA"/>
</dbReference>
<proteinExistence type="predicted"/>
<sequence>MNADHPATAAHEIRGYLTYSDYGDSPYWQWGKVVAAFDGGRKDINLELDGERWVVSVGYQNGGLEPRPSDPIDGNLREYRVTAHGEEERKLPLLIQPRLDWDAERRPQSVPADLGLATNVKLEQCVNLEPAEIEDLIPRVLRLIAEKAGVDWHPNYFTGTPHEYSSVTQYERYLRVMREFGRKIVNSDGIFHRLFHLLADQEGSKIVFSADNRDVVGYNHQLQLPTRAVSDMFPDGTRHGMQLKHYHPEHVRKDEKTDDGETDPLYHPKLGALFKKGLNDESIRWHEIDDLTQELEETLVNVLEWADIPTKGSTSFISDWHFDANSRSEQDVALFEDPTPAVEASQESVLISTLTRLSDRDTDVLERVVRTDGGLHVGEIATETEWSTSTIYRALRKLDDLLENENGNVSFISAKIRDRVRELVSQLDETVEATTRIIEDTLRVDPRDLERQGRAWQNWLTRYGAELVRDGEQPSENAKIRLREILSVYKSDSYENIGEILEYGKISWIKAGRDPAVFENATVVFDDPEGTTVANKARLLISKYAPG</sequence>
<organism evidence="2 3">
    <name type="scientific">Natronorubrum sediminis</name>
    <dbReference type="NCBI Taxonomy" id="640943"/>
    <lineage>
        <taxon>Archaea</taxon>
        <taxon>Methanobacteriati</taxon>
        <taxon>Methanobacteriota</taxon>
        <taxon>Stenosarchaea group</taxon>
        <taxon>Halobacteria</taxon>
        <taxon>Halobacteriales</taxon>
        <taxon>Natrialbaceae</taxon>
        <taxon>Natronorubrum</taxon>
    </lineage>
</organism>
<evidence type="ECO:0000313" key="2">
    <source>
        <dbReference type="EMBL" id="SEH14637.1"/>
    </source>
</evidence>